<reference evidence="2 3" key="1">
    <citation type="submission" date="2020-09" db="EMBL/GenBank/DDBJ databases">
        <title>Novel species in genus Gordonia.</title>
        <authorList>
            <person name="Zhang G."/>
        </authorList>
    </citation>
    <scope>NUCLEOTIDE SEQUENCE [LARGE SCALE GENOMIC DNA]</scope>
    <source>
        <strain evidence="2 3">ON-33</strain>
    </source>
</reference>
<dbReference type="NCBIfam" id="TIGR04529">
    <property type="entry name" value="MTB_hemophore"/>
    <property type="match status" value="1"/>
</dbReference>
<comment type="caution">
    <text evidence="2">The sequence shown here is derived from an EMBL/GenBank/DDBJ whole genome shotgun (WGS) entry which is preliminary data.</text>
</comment>
<sequence>MTQSTRPGKRFARGVACSVAGAGIASAIAVGGVATAAPTTPAPHSSVPGTHCSVSQVESALAKQDPALWKRIDGNPKMKKHFESAMTMTKDQKQAKRAEFRKNHPTRASIRQFMRDHHIMPPMRTEMKKNHDAIMKAKATCEQF</sequence>
<evidence type="ECO:0000256" key="1">
    <source>
        <dbReference type="SAM" id="SignalP"/>
    </source>
</evidence>
<dbReference type="RefSeq" id="WP_164310381.1">
    <property type="nucleotide sequence ID" value="NZ_BAABAD010000004.1"/>
</dbReference>
<accession>A0ABR7WDB9</accession>
<keyword evidence="3" id="KW-1185">Reference proteome</keyword>
<organism evidence="2 3">
    <name type="scientific">Gordonia hankookensis</name>
    <dbReference type="NCBI Taxonomy" id="589403"/>
    <lineage>
        <taxon>Bacteria</taxon>
        <taxon>Bacillati</taxon>
        <taxon>Actinomycetota</taxon>
        <taxon>Actinomycetes</taxon>
        <taxon>Mycobacteriales</taxon>
        <taxon>Gordoniaceae</taxon>
        <taxon>Gordonia</taxon>
    </lineage>
</organism>
<feature type="chain" id="PRO_5046700168" evidence="1">
    <location>
        <begin position="37"/>
        <end position="144"/>
    </location>
</feature>
<gene>
    <name evidence="2" type="ORF">IDF66_14355</name>
</gene>
<dbReference type="EMBL" id="JACWMS010000002">
    <property type="protein sequence ID" value="MBD1320763.1"/>
    <property type="molecule type" value="Genomic_DNA"/>
</dbReference>
<dbReference type="Proteomes" id="UP000602395">
    <property type="component" value="Unassembled WGS sequence"/>
</dbReference>
<proteinExistence type="predicted"/>
<keyword evidence="1" id="KW-0732">Signal</keyword>
<evidence type="ECO:0000313" key="2">
    <source>
        <dbReference type="EMBL" id="MBD1320763.1"/>
    </source>
</evidence>
<dbReference type="InterPro" id="IPR032407">
    <property type="entry name" value="MHB"/>
</dbReference>
<name>A0ABR7WDB9_9ACTN</name>
<protein>
    <submittedName>
        <fullName evidence="2">Hemophore-related protein</fullName>
    </submittedName>
</protein>
<evidence type="ECO:0000313" key="3">
    <source>
        <dbReference type="Proteomes" id="UP000602395"/>
    </source>
</evidence>
<feature type="signal peptide" evidence="1">
    <location>
        <begin position="1"/>
        <end position="36"/>
    </location>
</feature>